<reference evidence="2" key="1">
    <citation type="journal article" date="2021" name="Syst. Appl. Microbiol.">
        <title>Roseomonas hellenica sp. nov., isolated from roots of wild-growing Alkanna tinctoria.</title>
        <authorList>
            <person name="Rat A."/>
            <person name="Naranjo H.D."/>
            <person name="Lebbe L."/>
            <person name="Cnockaert M."/>
            <person name="Krigas N."/>
            <person name="Grigoriadou K."/>
            <person name="Maloupa E."/>
            <person name="Willems A."/>
        </authorList>
    </citation>
    <scope>NUCLEOTIDE SEQUENCE [LARGE SCALE GENOMIC DNA]</scope>
    <source>
        <strain evidence="2">LMG 31523</strain>
    </source>
</reference>
<evidence type="ECO:0000313" key="1">
    <source>
        <dbReference type="EMBL" id="MBR0665829.1"/>
    </source>
</evidence>
<keyword evidence="2" id="KW-1185">Reference proteome</keyword>
<comment type="caution">
    <text evidence="1">The sequence shown here is derived from an EMBL/GenBank/DDBJ whole genome shotgun (WGS) entry which is preliminary data.</text>
</comment>
<proteinExistence type="predicted"/>
<organism evidence="1 2">
    <name type="scientific">Plastoroseomonas hellenica</name>
    <dbReference type="NCBI Taxonomy" id="2687306"/>
    <lineage>
        <taxon>Bacteria</taxon>
        <taxon>Pseudomonadati</taxon>
        <taxon>Pseudomonadota</taxon>
        <taxon>Alphaproteobacteria</taxon>
        <taxon>Acetobacterales</taxon>
        <taxon>Acetobacteraceae</taxon>
        <taxon>Plastoroseomonas</taxon>
    </lineage>
</organism>
<dbReference type="Pfam" id="PF13318">
    <property type="entry name" value="AtzG-like"/>
    <property type="match status" value="1"/>
</dbReference>
<dbReference type="RefSeq" id="WP_211853504.1">
    <property type="nucleotide sequence ID" value="NZ_JAAGBB010000018.1"/>
</dbReference>
<protein>
    <submittedName>
        <fullName evidence="1">DUF4089 domain-containing protein</fullName>
    </submittedName>
</protein>
<gene>
    <name evidence="1" type="ORF">GXW71_15835</name>
</gene>
<name>A0ABS5EZW1_9PROT</name>
<dbReference type="Proteomes" id="UP001196870">
    <property type="component" value="Unassembled WGS sequence"/>
</dbReference>
<evidence type="ECO:0000313" key="2">
    <source>
        <dbReference type="Proteomes" id="UP001196870"/>
    </source>
</evidence>
<accession>A0ABS5EZW1</accession>
<sequence>MTESDFDAEAYAREMARLVHLPIDAAHLPGVVQNLRLAARMAATIEGMAIPREREAAPVFIAGRRA</sequence>
<dbReference type="InterPro" id="IPR025148">
    <property type="entry name" value="AtzG-like"/>
</dbReference>
<dbReference type="EMBL" id="JAAGBB010000018">
    <property type="protein sequence ID" value="MBR0665829.1"/>
    <property type="molecule type" value="Genomic_DNA"/>
</dbReference>